<feature type="region of interest" description="Disordered" evidence="1">
    <location>
        <begin position="1"/>
        <end position="20"/>
    </location>
</feature>
<feature type="transmembrane region" description="Helical" evidence="2">
    <location>
        <begin position="407"/>
        <end position="429"/>
    </location>
</feature>
<dbReference type="RefSeq" id="WP_126632093.1">
    <property type="nucleotide sequence ID" value="NZ_BIFT01000003.1"/>
</dbReference>
<keyword evidence="2" id="KW-1133">Transmembrane helix</keyword>
<name>A0A402BL85_9CHLR</name>
<keyword evidence="2" id="KW-0812">Transmembrane</keyword>
<evidence type="ECO:0000313" key="4">
    <source>
        <dbReference type="Proteomes" id="UP000287171"/>
    </source>
</evidence>
<evidence type="ECO:0000256" key="2">
    <source>
        <dbReference type="SAM" id="Phobius"/>
    </source>
</evidence>
<keyword evidence="4" id="KW-1185">Reference proteome</keyword>
<dbReference type="EMBL" id="BIFT01000003">
    <property type="protein sequence ID" value="GCE32092.1"/>
    <property type="molecule type" value="Genomic_DNA"/>
</dbReference>
<comment type="caution">
    <text evidence="3">The sequence shown here is derived from an EMBL/GenBank/DDBJ whole genome shotgun (WGS) entry which is preliminary data.</text>
</comment>
<reference evidence="4" key="1">
    <citation type="submission" date="2018-12" db="EMBL/GenBank/DDBJ databases">
        <title>Tengunoibacter tsumagoiensis gen. nov., sp. nov., Dictyobacter kobayashii sp. nov., D. alpinus sp. nov., and D. joshuensis sp. nov. and description of Dictyobacteraceae fam. nov. within the order Ktedonobacterales isolated from Tengu-no-mugimeshi.</title>
        <authorList>
            <person name="Wang C.M."/>
            <person name="Zheng Y."/>
            <person name="Sakai Y."/>
            <person name="Toyoda A."/>
            <person name="Minakuchi Y."/>
            <person name="Abe K."/>
            <person name="Yokota A."/>
            <person name="Yabe S."/>
        </authorList>
    </citation>
    <scope>NUCLEOTIDE SEQUENCE [LARGE SCALE GENOMIC DNA]</scope>
    <source>
        <strain evidence="4">Uno16</strain>
    </source>
</reference>
<feature type="transmembrane region" description="Helical" evidence="2">
    <location>
        <begin position="315"/>
        <end position="337"/>
    </location>
</feature>
<feature type="transmembrane region" description="Helical" evidence="2">
    <location>
        <begin position="290"/>
        <end position="309"/>
    </location>
</feature>
<gene>
    <name evidence="3" type="ORF">KDA_75760</name>
</gene>
<sequence>MIKPSILTEETPTHEEQDEATQKYTLQDEGNQANMTQDGLPPSSAVVEAAAPAITLSTGETLQRRLDGSVSIGEWPIIRVTPHGLPTQVRCIVQCPDEGTNEYDIAANDLLLVSLEGSGIRREAEAQWFSAYTYAKSMLKGLTTVFSETAVGSALPYSWGGQDLLKAITQAEEVASLFPSQFPDAASLFAASVSLQEVITAITSSCEQRDIVPFLASVMGGQAFLEVFSQLQNARLQLPVIQQNTAPTLHGPDQAVNTSAIDQQNQVSIIRKEDEAERLHGEIVDNKNPLTQLFLAMILGATSFLAIVLQPNVAPFTACLLPLASLAIAFKIAAYDLRPGQINFYLRRVLLSPWEIIRRILFDGSQPSEQELTVLREQNIVITEALLQAATALKPPFPDMQSTANRLAILIFEGAAIGVLIVRGIDAIAQRDIASLAQALLALAISSIATFYSFKVLKRKRVR</sequence>
<evidence type="ECO:0000256" key="1">
    <source>
        <dbReference type="SAM" id="MobiDB-lite"/>
    </source>
</evidence>
<organism evidence="3 4">
    <name type="scientific">Dictyobacter alpinus</name>
    <dbReference type="NCBI Taxonomy" id="2014873"/>
    <lineage>
        <taxon>Bacteria</taxon>
        <taxon>Bacillati</taxon>
        <taxon>Chloroflexota</taxon>
        <taxon>Ktedonobacteria</taxon>
        <taxon>Ktedonobacterales</taxon>
        <taxon>Dictyobacteraceae</taxon>
        <taxon>Dictyobacter</taxon>
    </lineage>
</organism>
<proteinExistence type="predicted"/>
<feature type="transmembrane region" description="Helical" evidence="2">
    <location>
        <begin position="435"/>
        <end position="454"/>
    </location>
</feature>
<keyword evidence="2" id="KW-0472">Membrane</keyword>
<dbReference type="Proteomes" id="UP000287171">
    <property type="component" value="Unassembled WGS sequence"/>
</dbReference>
<dbReference type="AlphaFoldDB" id="A0A402BL85"/>
<protein>
    <submittedName>
        <fullName evidence="3">Uncharacterized protein</fullName>
    </submittedName>
</protein>
<accession>A0A402BL85</accession>
<evidence type="ECO:0000313" key="3">
    <source>
        <dbReference type="EMBL" id="GCE32092.1"/>
    </source>
</evidence>